<feature type="region of interest" description="Disordered" evidence="2">
    <location>
        <begin position="452"/>
        <end position="513"/>
    </location>
</feature>
<feature type="domain" description="EGF-like" evidence="4">
    <location>
        <begin position="340"/>
        <end position="384"/>
    </location>
</feature>
<name>A0A8J2PGF9_9HEXA</name>
<dbReference type="GO" id="GO:0048018">
    <property type="term" value="F:receptor ligand activity"/>
    <property type="evidence" value="ECO:0007669"/>
    <property type="project" value="InterPro"/>
</dbReference>
<feature type="transmembrane region" description="Helical" evidence="3">
    <location>
        <begin position="404"/>
        <end position="426"/>
    </location>
</feature>
<dbReference type="SMART" id="SM00181">
    <property type="entry name" value="EGF"/>
    <property type="match status" value="1"/>
</dbReference>
<gene>
    <name evidence="5" type="ORF">AFUS01_LOCUS31669</name>
</gene>
<accession>A0A8J2PGF9</accession>
<keyword evidence="3" id="KW-0812">Transmembrane</keyword>
<proteinExistence type="predicted"/>
<keyword evidence="6" id="KW-1185">Reference proteome</keyword>
<comment type="caution">
    <text evidence="5">The sequence shown here is derived from an EMBL/GenBank/DDBJ whole genome shotgun (WGS) entry which is preliminary data.</text>
</comment>
<evidence type="ECO:0000313" key="6">
    <source>
        <dbReference type="Proteomes" id="UP000708208"/>
    </source>
</evidence>
<keyword evidence="3" id="KW-0472">Membrane</keyword>
<dbReference type="Proteomes" id="UP000708208">
    <property type="component" value="Unassembled WGS sequence"/>
</dbReference>
<feature type="region of interest" description="Disordered" evidence="2">
    <location>
        <begin position="134"/>
        <end position="197"/>
    </location>
</feature>
<dbReference type="GO" id="GO:0005154">
    <property type="term" value="F:epidermal growth factor receptor binding"/>
    <property type="evidence" value="ECO:0007669"/>
    <property type="project" value="InterPro"/>
</dbReference>
<keyword evidence="1" id="KW-1015">Disulfide bond</keyword>
<feature type="compositionally biased region" description="Polar residues" evidence="2">
    <location>
        <begin position="487"/>
        <end position="508"/>
    </location>
</feature>
<evidence type="ECO:0000256" key="2">
    <source>
        <dbReference type="SAM" id="MobiDB-lite"/>
    </source>
</evidence>
<dbReference type="InterPro" id="IPR000742">
    <property type="entry name" value="EGF"/>
</dbReference>
<dbReference type="InterPro" id="IPR043403">
    <property type="entry name" value="Gurken/Spitz"/>
</dbReference>
<sequence>MNVQEKTDIDGDAMLLISKEMYPNPGGGSASLDKSDCCNNGDDILATPVQDLDYGAFPREAQCRCHLSYSCDYRTVEVRWKSLVPRNNHNHHHNHNNNNNNNDNNNSNNCICPPPTNCCHWDCSSSHDPPATFSSSSMFSSQNPTTTTTTTTTSSSSSPSSSTAIIELRRRRYSSSSSSVSSSSSTSSPTSPPTFLPAVADGVEVDNACLRDQCQRCSSRKEDGDFLSNFCDLNWRWRRTRTHLEAQDFSVTTMSVWKWEFTSKVRRFMARFSGRRRRPQRRALNSFSGYPWARMTSFLYVIFVVVTGCLRFQSADACSSRSTPKPRPPSPTLRPNITIQTYTCPPEYAAHYCLNGATCFTVKIGESILYNCECAEGYMGQRCEFKDLDGSYLPSKQRAMLEQAGITSGVAIMVVFVIIVCFYLYVRSRRKDSSRGSGQDAVDGLRPELRRPFSGIHSAAPNRQYPTETRPSTLAASATEPKVNEVSLPSPTMVANNSPNIHSTTDNSGPKPPVLVKETILPSVQSRLCV</sequence>
<dbReference type="PROSITE" id="PS50026">
    <property type="entry name" value="EGF_3"/>
    <property type="match status" value="1"/>
</dbReference>
<dbReference type="PROSITE" id="PS00022">
    <property type="entry name" value="EGF_1"/>
    <property type="match status" value="1"/>
</dbReference>
<dbReference type="PROSITE" id="PS01186">
    <property type="entry name" value="EGF_2"/>
    <property type="match status" value="1"/>
</dbReference>
<dbReference type="PANTHER" id="PTHR12332">
    <property type="entry name" value="KEREN-RELATED"/>
    <property type="match status" value="1"/>
</dbReference>
<keyword evidence="1" id="KW-0245">EGF-like domain</keyword>
<keyword evidence="3" id="KW-1133">Transmembrane helix</keyword>
<evidence type="ECO:0000313" key="5">
    <source>
        <dbReference type="EMBL" id="CAG7821323.1"/>
    </source>
</evidence>
<dbReference type="OrthoDB" id="6233064at2759"/>
<feature type="disulfide bond" evidence="1">
    <location>
        <begin position="374"/>
        <end position="383"/>
    </location>
</feature>
<feature type="compositionally biased region" description="Polar residues" evidence="2">
    <location>
        <begin position="464"/>
        <end position="476"/>
    </location>
</feature>
<feature type="compositionally biased region" description="Low complexity" evidence="2">
    <location>
        <begin position="134"/>
        <end position="163"/>
    </location>
</feature>
<dbReference type="CDD" id="cd00054">
    <property type="entry name" value="EGF_CA"/>
    <property type="match status" value="1"/>
</dbReference>
<dbReference type="PANTHER" id="PTHR12332:SF1">
    <property type="entry name" value="KEREN-RELATED"/>
    <property type="match status" value="1"/>
</dbReference>
<dbReference type="EMBL" id="CAJVCH010506769">
    <property type="protein sequence ID" value="CAG7821323.1"/>
    <property type="molecule type" value="Genomic_DNA"/>
</dbReference>
<protein>
    <recommendedName>
        <fullName evidence="4">EGF-like domain-containing protein</fullName>
    </recommendedName>
</protein>
<evidence type="ECO:0000259" key="4">
    <source>
        <dbReference type="PROSITE" id="PS50026"/>
    </source>
</evidence>
<dbReference type="Pfam" id="PF00008">
    <property type="entry name" value="EGF"/>
    <property type="match status" value="1"/>
</dbReference>
<dbReference type="GO" id="GO:0007173">
    <property type="term" value="P:epidermal growth factor receptor signaling pathway"/>
    <property type="evidence" value="ECO:0007669"/>
    <property type="project" value="InterPro"/>
</dbReference>
<evidence type="ECO:0000256" key="1">
    <source>
        <dbReference type="PROSITE-ProRule" id="PRU00076"/>
    </source>
</evidence>
<dbReference type="AlphaFoldDB" id="A0A8J2PGF9"/>
<reference evidence="5" key="1">
    <citation type="submission" date="2021-06" db="EMBL/GenBank/DDBJ databases">
        <authorList>
            <person name="Hodson N. C."/>
            <person name="Mongue J. A."/>
            <person name="Jaron S. K."/>
        </authorList>
    </citation>
    <scope>NUCLEOTIDE SEQUENCE</scope>
</reference>
<evidence type="ECO:0000256" key="3">
    <source>
        <dbReference type="SAM" id="Phobius"/>
    </source>
</evidence>
<comment type="caution">
    <text evidence="1">Lacks conserved residue(s) required for the propagation of feature annotation.</text>
</comment>
<organism evidence="5 6">
    <name type="scientific">Allacma fusca</name>
    <dbReference type="NCBI Taxonomy" id="39272"/>
    <lineage>
        <taxon>Eukaryota</taxon>
        <taxon>Metazoa</taxon>
        <taxon>Ecdysozoa</taxon>
        <taxon>Arthropoda</taxon>
        <taxon>Hexapoda</taxon>
        <taxon>Collembola</taxon>
        <taxon>Symphypleona</taxon>
        <taxon>Sminthuridae</taxon>
        <taxon>Allacma</taxon>
    </lineage>
</organism>
<feature type="compositionally biased region" description="Low complexity" evidence="2">
    <location>
        <begin position="174"/>
        <end position="189"/>
    </location>
</feature>